<dbReference type="Pfam" id="PF00743">
    <property type="entry name" value="FMO-like"/>
    <property type="match status" value="1"/>
</dbReference>
<evidence type="ECO:0000256" key="1">
    <source>
        <dbReference type="ARBA" id="ARBA00001974"/>
    </source>
</evidence>
<dbReference type="Gene3D" id="3.50.50.60">
    <property type="entry name" value="FAD/NAD(P)-binding domain"/>
    <property type="match status" value="2"/>
</dbReference>
<keyword evidence="14" id="KW-0492">Microsome</keyword>
<dbReference type="SUPFAM" id="SSF54556">
    <property type="entry name" value="Chitinase insertion domain"/>
    <property type="match status" value="1"/>
</dbReference>
<dbReference type="SMART" id="SM00636">
    <property type="entry name" value="Glyco_18"/>
    <property type="match status" value="1"/>
</dbReference>
<feature type="domain" description="Chitin-binding type-2" evidence="38">
    <location>
        <begin position="987"/>
        <end position="1043"/>
    </location>
</feature>
<name>A0AA36ALK7_OCTVU</name>
<dbReference type="PRINTS" id="PR00370">
    <property type="entry name" value="FMOXYGENASE"/>
</dbReference>
<dbReference type="InterPro" id="IPR036188">
    <property type="entry name" value="FAD/NAD-bd_sf"/>
</dbReference>
<dbReference type="PANTHER" id="PTHR23023">
    <property type="entry name" value="DIMETHYLANILINE MONOOXYGENASE"/>
    <property type="match status" value="1"/>
</dbReference>
<comment type="subcellular location">
    <subcellularLocation>
        <location evidence="2">Endoplasmic reticulum membrane</location>
        <topology evidence="2">Single-pass membrane protein</topology>
    </subcellularLocation>
    <subcellularLocation>
        <location evidence="3">Microsome membrane</location>
    </subcellularLocation>
</comment>
<dbReference type="SUPFAM" id="SSF57625">
    <property type="entry name" value="Invertebrate chitin-binding proteins"/>
    <property type="match status" value="3"/>
</dbReference>
<dbReference type="FunFam" id="3.20.20.80:FF:000007">
    <property type="entry name" value="Acidic mammalian chitinase"/>
    <property type="match status" value="1"/>
</dbReference>
<keyword evidence="16" id="KW-1133">Transmembrane helix</keyword>
<comment type="catalytic activity">
    <reaction evidence="35">
        <text>N,N-dimethylaniline + NADPH + O2 + H(+) = N,N-dimethylaniline N-oxide + NADP(+) + H2O</text>
        <dbReference type="Rhea" id="RHEA:24468"/>
        <dbReference type="ChEBI" id="CHEBI:15377"/>
        <dbReference type="ChEBI" id="CHEBI:15378"/>
        <dbReference type="ChEBI" id="CHEBI:15379"/>
        <dbReference type="ChEBI" id="CHEBI:16269"/>
        <dbReference type="ChEBI" id="CHEBI:17735"/>
        <dbReference type="ChEBI" id="CHEBI:57783"/>
        <dbReference type="ChEBI" id="CHEBI:58349"/>
        <dbReference type="EC" id="1.14.13.8"/>
    </reaction>
    <physiologicalReaction direction="left-to-right" evidence="35">
        <dbReference type="Rhea" id="RHEA:24469"/>
    </physiologicalReaction>
</comment>
<evidence type="ECO:0000256" key="35">
    <source>
        <dbReference type="ARBA" id="ARBA00049443"/>
    </source>
</evidence>
<evidence type="ECO:0000256" key="34">
    <source>
        <dbReference type="ARBA" id="ARBA00048990"/>
    </source>
</evidence>
<dbReference type="InterPro" id="IPR017853">
    <property type="entry name" value="GH"/>
</dbReference>
<evidence type="ECO:0000256" key="24">
    <source>
        <dbReference type="ARBA" id="ARBA00047338"/>
    </source>
</evidence>
<evidence type="ECO:0000256" key="36">
    <source>
        <dbReference type="ARBA" id="ARBA00049475"/>
    </source>
</evidence>
<evidence type="ECO:0000256" key="17">
    <source>
        <dbReference type="ARBA" id="ARBA00023002"/>
    </source>
</evidence>
<dbReference type="InterPro" id="IPR011583">
    <property type="entry name" value="Chitinase_II/V-like_cat"/>
</dbReference>
<evidence type="ECO:0000256" key="32">
    <source>
        <dbReference type="ARBA" id="ARBA00048459"/>
    </source>
</evidence>
<dbReference type="InterPro" id="IPR036508">
    <property type="entry name" value="Chitin-bd_dom_sf"/>
</dbReference>
<comment type="catalytic activity">
    <reaction evidence="27">
        <text>sulcatone + NADPH + O2 + H(+) = 4-methylpent-3-en-1-yl acetate + NADP(+) + H2O</text>
        <dbReference type="Rhea" id="RHEA:54864"/>
        <dbReference type="ChEBI" id="CHEBI:15377"/>
        <dbReference type="ChEBI" id="CHEBI:15378"/>
        <dbReference type="ChEBI" id="CHEBI:15379"/>
        <dbReference type="ChEBI" id="CHEBI:16310"/>
        <dbReference type="ChEBI" id="CHEBI:57783"/>
        <dbReference type="ChEBI" id="CHEBI:58349"/>
        <dbReference type="ChEBI" id="CHEBI:138373"/>
    </reaction>
    <physiologicalReaction direction="left-to-right" evidence="27">
        <dbReference type="Rhea" id="RHEA:54865"/>
    </physiologicalReaction>
</comment>
<comment type="catalytic activity">
    <reaction evidence="30">
        <text>hypotaurine + NADPH + O2 + H(+) = taurine + NADP(+) + H2O</text>
        <dbReference type="Rhea" id="RHEA:69819"/>
        <dbReference type="ChEBI" id="CHEBI:15377"/>
        <dbReference type="ChEBI" id="CHEBI:15378"/>
        <dbReference type="ChEBI" id="CHEBI:15379"/>
        <dbReference type="ChEBI" id="CHEBI:57783"/>
        <dbReference type="ChEBI" id="CHEBI:57853"/>
        <dbReference type="ChEBI" id="CHEBI:58349"/>
        <dbReference type="ChEBI" id="CHEBI:507393"/>
        <dbReference type="EC" id="1.14.13.8"/>
    </reaction>
    <physiologicalReaction direction="left-to-right" evidence="30">
        <dbReference type="Rhea" id="RHEA:69820"/>
    </physiologicalReaction>
</comment>
<evidence type="ECO:0000256" key="19">
    <source>
        <dbReference type="ARBA" id="ARBA00023098"/>
    </source>
</evidence>
<evidence type="ECO:0000256" key="9">
    <source>
        <dbReference type="ARBA" id="ARBA00022669"/>
    </source>
</evidence>
<keyword evidence="21" id="KW-1015">Disulfide bond</keyword>
<comment type="catalytic activity">
    <reaction evidence="24">
        <text>hypotaurine + NADH + O2 + H(+) = taurine + NAD(+) + H2O</text>
        <dbReference type="Rhea" id="RHEA:74111"/>
        <dbReference type="ChEBI" id="CHEBI:15377"/>
        <dbReference type="ChEBI" id="CHEBI:15378"/>
        <dbReference type="ChEBI" id="CHEBI:15379"/>
        <dbReference type="ChEBI" id="CHEBI:57540"/>
        <dbReference type="ChEBI" id="CHEBI:57853"/>
        <dbReference type="ChEBI" id="CHEBI:57945"/>
        <dbReference type="ChEBI" id="CHEBI:507393"/>
        <dbReference type="EC" id="1.14.13.8"/>
    </reaction>
    <physiologicalReaction direction="left-to-right" evidence="24">
        <dbReference type="Rhea" id="RHEA:74112"/>
    </physiologicalReaction>
</comment>
<dbReference type="GO" id="GO:0008061">
    <property type="term" value="F:chitin binding"/>
    <property type="evidence" value="ECO:0007669"/>
    <property type="project" value="UniProtKB-KW"/>
</dbReference>
<dbReference type="GO" id="GO:0005789">
    <property type="term" value="C:endoplasmic reticulum membrane"/>
    <property type="evidence" value="ECO:0007669"/>
    <property type="project" value="UniProtKB-SubCell"/>
</dbReference>
<keyword evidence="9" id="KW-0147">Chitin-binding</keyword>
<dbReference type="PROSITE" id="PS51910">
    <property type="entry name" value="GH18_2"/>
    <property type="match status" value="1"/>
</dbReference>
<protein>
    <recommendedName>
        <fullName evidence="37">Flavin-containing monooxygenase</fullName>
        <ecNumber evidence="37">1.-.-.-</ecNumber>
    </recommendedName>
</protein>
<dbReference type="InterPro" id="IPR002257">
    <property type="entry name" value="Flavin_mOase_5"/>
</dbReference>
<dbReference type="GO" id="GO:0050660">
    <property type="term" value="F:flavin adenine dinucleotide binding"/>
    <property type="evidence" value="ECO:0007669"/>
    <property type="project" value="InterPro"/>
</dbReference>
<evidence type="ECO:0000313" key="41">
    <source>
        <dbReference type="Proteomes" id="UP001162480"/>
    </source>
</evidence>
<proteinExistence type="inferred from homology"/>
<dbReference type="GO" id="GO:0050661">
    <property type="term" value="F:NADP binding"/>
    <property type="evidence" value="ECO:0007669"/>
    <property type="project" value="InterPro"/>
</dbReference>
<sequence length="1151" mass="130499">MQGKKCIAIIGAGASGLTAIKSCLDEGLEPVCFEKYDVTGGLWCYKEESELGRSTVMKSTVINTSKETMAYSDFPPPIHFPVYMHNSYVLKYLHMYSEKFNLDKYIQFFIEVTKVEKSDDFTASGQWKVYTRNCKSGKENVATFDGVLVCTGHHAAPKIPSFPGIEKFKGQVIHSQLYKHSKGYEDKRVVVIGFGNSGGDIAVEVSNTTAQTYLSTRHGAWVINRVADKGYPIDMFIQKRFLNTVMKLAPSVGNTLAEWKLNQRFDHALYSIKPKHSFQSQHPTVNDLLPNKIITHSVIIKPDVQEITENGIQFVDGTFEDNIDTIILATGYDIKIPFIAKSILDTEKNNFHLFKYIFPPDLEKPTLALIGFVQPIGALLPISELQCRLATRVFKGDVILPPAADMWKDIREKEIEVRKRYVKSERHTIQVDIIDYMDELAEMNGCKPNFKKMLFYDPSLALYCIFQSYTPYQYRLVGPGKWDGAKEALYGIWDRTLTAISQNFSLICATINKMSLRTLVIVLCSLYLAESTNYRRWCYFTNWSQYRDQPAKFKPPNIDTHLCTHISYAFATLKNGLVTNFEKDDISHAWQKGMFEEVNDIKNTNPQLKTYLAIGGWNLGSKPFSTAVINSQTRKRLIDSAINLARLYKFDGIEIDWEYPAGRGSPPEDKGRFTYLISELKQAITYEALRSSKTQLGLAVAVAAGRSKIDAGYEIGTISSYLDYINLMTYDFHGAWEHMTGHNSPLVRRGDETGEYLYWNLEDAAEYWLSKGAPASKMNIGVPTYGRTFTLSNPNNHGVGAPISGAGVAGTYTKTEGFIAYYEICHFLRNGGTTVWDNLQKAPYAYKGDHWISYENEKSLQLKVEWIKKRGFGGVMIWSLDLDDFAGMCGGQKYPLITSIVNALSTTPTPGGNFKDACKNKPNGNYPIPHQCKEYLQCLYGVGQINTCPPHQNYYPALHTCTPEVSYPCQPNPTSPTVIKTRGHDITNFCQFKSDGLYESPNACNEYIDCTFGKVNLMLCQQGLYFDPKSKYCFYKDQVRCQDGGTVIPHDFCANKPDGFYAHPAECHKYYICSNGATTKMTCLNGQIFENNHCQVSNKRKRCHLICIAHSKFAFQWPISDTAQQRGKRRIQEIRIEKRRRNKSFPYILFH</sequence>
<keyword evidence="19" id="KW-0443">Lipid metabolism</keyword>
<evidence type="ECO:0000259" key="39">
    <source>
        <dbReference type="PROSITE" id="PS51910"/>
    </source>
</evidence>
<evidence type="ECO:0000256" key="30">
    <source>
        <dbReference type="ARBA" id="ARBA00048041"/>
    </source>
</evidence>
<dbReference type="InterPro" id="IPR029070">
    <property type="entry name" value="Chitinase_insertion_sf"/>
</dbReference>
<comment type="function">
    <text evidence="23">Broad spectrum monooxygenase that catalyzes the oxygenation of a wide variety of nitrogen- and sulfur-containing compounds including xenobiotics. Catalyzes the S-oxygenation of hypotaurine to produce taurine, an organic osmolyte involved in cell volume regulation as well as a variety of cytoprotective and developmental processes. In vitro, catalyzes the N-oxygenation of trimethylamine (TMA) to produce trimethylamine N-oxide (TMAO) and could therefore participate to the detoxification of this compound that is generated by the action of gut microbiota from dietary precursors such as choline, choline containing compounds, betaine or L-carnitine.</text>
</comment>
<dbReference type="SMART" id="SM00494">
    <property type="entry name" value="ChtBD2"/>
    <property type="match status" value="3"/>
</dbReference>
<feature type="domain" description="Chitin-binding type-2" evidence="38">
    <location>
        <begin position="915"/>
        <end position="971"/>
    </location>
</feature>
<keyword evidence="17 37" id="KW-0560">Oxidoreductase</keyword>
<dbReference type="InterPro" id="IPR020946">
    <property type="entry name" value="Flavin_mOase-like"/>
</dbReference>
<evidence type="ECO:0000256" key="11">
    <source>
        <dbReference type="ARBA" id="ARBA00022729"/>
    </source>
</evidence>
<keyword evidence="18 37" id="KW-0503">Monooxygenase</keyword>
<dbReference type="InterPro" id="IPR000960">
    <property type="entry name" value="Flavin_mOase"/>
</dbReference>
<comment type="catalytic activity">
    <reaction evidence="34">
        <text>heptan-4-one + NADPH + O2 + H(+) = propyl butanoate + NADP(+) + H2O</text>
        <dbReference type="Rhea" id="RHEA:54852"/>
        <dbReference type="ChEBI" id="CHEBI:15377"/>
        <dbReference type="ChEBI" id="CHEBI:15378"/>
        <dbReference type="ChEBI" id="CHEBI:15379"/>
        <dbReference type="ChEBI" id="CHEBI:57783"/>
        <dbReference type="ChEBI" id="CHEBI:58349"/>
        <dbReference type="ChEBI" id="CHEBI:89484"/>
        <dbReference type="ChEBI" id="CHEBI:89719"/>
    </reaction>
    <physiologicalReaction direction="left-to-right" evidence="34">
        <dbReference type="Rhea" id="RHEA:54853"/>
    </physiologicalReaction>
</comment>
<evidence type="ECO:0000256" key="7">
    <source>
        <dbReference type="ARBA" id="ARBA00022553"/>
    </source>
</evidence>
<evidence type="ECO:0000256" key="33">
    <source>
        <dbReference type="ARBA" id="ARBA00048989"/>
    </source>
</evidence>
<dbReference type="Pfam" id="PF01607">
    <property type="entry name" value="CBM_14"/>
    <property type="match status" value="3"/>
</dbReference>
<comment type="catalytic activity">
    <reaction evidence="33">
        <text>(2E)-geranial + NADPH + O2 + H(+) = (1E)-2,6-dimethylhepta-1,5-dien-1-yl formate + NADP(+) + H2O</text>
        <dbReference type="Rhea" id="RHEA:54860"/>
        <dbReference type="ChEBI" id="CHEBI:15377"/>
        <dbReference type="ChEBI" id="CHEBI:15378"/>
        <dbReference type="ChEBI" id="CHEBI:15379"/>
        <dbReference type="ChEBI" id="CHEBI:16980"/>
        <dbReference type="ChEBI" id="CHEBI:57783"/>
        <dbReference type="ChEBI" id="CHEBI:58349"/>
        <dbReference type="ChEBI" id="CHEBI:138375"/>
    </reaction>
    <physiologicalReaction direction="left-to-right" evidence="33">
        <dbReference type="Rhea" id="RHEA:54861"/>
    </physiologicalReaction>
</comment>
<evidence type="ECO:0000259" key="38">
    <source>
        <dbReference type="PROSITE" id="PS50940"/>
    </source>
</evidence>
<keyword evidence="11" id="KW-0732">Signal</keyword>
<comment type="catalytic activity">
    <reaction evidence="25">
        <text>hexan-3-one + NADPH + O2 + H(+) = propyl propanoate + NADP(+) + H2O</text>
        <dbReference type="Rhea" id="RHEA:54848"/>
        <dbReference type="ChEBI" id="CHEBI:15377"/>
        <dbReference type="ChEBI" id="CHEBI:15378"/>
        <dbReference type="ChEBI" id="CHEBI:15379"/>
        <dbReference type="ChEBI" id="CHEBI:57783"/>
        <dbReference type="ChEBI" id="CHEBI:58349"/>
        <dbReference type="ChEBI" id="CHEBI:89828"/>
        <dbReference type="ChEBI" id="CHEBI:89891"/>
    </reaction>
    <physiologicalReaction direction="left-to-right" evidence="25">
        <dbReference type="Rhea" id="RHEA:54849"/>
    </physiologicalReaction>
</comment>
<evidence type="ECO:0000256" key="15">
    <source>
        <dbReference type="ARBA" id="ARBA00022857"/>
    </source>
</evidence>
<dbReference type="InterPro" id="IPR050346">
    <property type="entry name" value="FMO-like"/>
</dbReference>
<evidence type="ECO:0000256" key="13">
    <source>
        <dbReference type="ARBA" id="ARBA00022827"/>
    </source>
</evidence>
<evidence type="ECO:0000256" key="3">
    <source>
        <dbReference type="ARBA" id="ARBA00004524"/>
    </source>
</evidence>
<keyword evidence="8 37" id="KW-0285">Flavoprotein</keyword>
<evidence type="ECO:0000256" key="16">
    <source>
        <dbReference type="ARBA" id="ARBA00022989"/>
    </source>
</evidence>
<dbReference type="CDD" id="cd02872">
    <property type="entry name" value="GH18_chitolectin_chitotriosidase"/>
    <property type="match status" value="1"/>
</dbReference>
<keyword evidence="20" id="KW-0472">Membrane</keyword>
<keyword evidence="12" id="KW-0256">Endoplasmic reticulum</keyword>
<comment type="function">
    <text evidence="22">Acts as a Baeyer-Villiger monooxygenase on a broad range of substrates. Catalyzes the insertion of an oxygen atom into a carbon-carbon bond adjacent to a carbonyl, which converts ketones to esters. Active on diverse carbonyl compounds, whereas soft nucleophiles are mostly non- or poorly reactive. In contrast with other forms of FMO it is non- or poorly active on 'classical' substrates such as drugs, pesticides, and dietary components containing soft nucleophilic heteroatoms. Able to oxidize drug molecules bearing a carbonyl group on an aliphatic chain, such as nabumetone and pentoxifylline. Also, in the absence of substrates, shows slow but yet significant NADPH oxidase activity. Acts as a positive modulator of cholesterol biosynthesis as well as glucose homeostasis, promoting metabolic aging via pleiotropic effects.</text>
</comment>
<feature type="domain" description="Chitin-binding type-2" evidence="38">
    <location>
        <begin position="1050"/>
        <end position="1105"/>
    </location>
</feature>
<comment type="catalytic activity">
    <reaction evidence="32">
        <text>octan-3-one + NADPH + O2 + H(+) = ethyl hexanoate + NADP(+) + H2O</text>
        <dbReference type="Rhea" id="RHEA:54856"/>
        <dbReference type="ChEBI" id="CHEBI:15377"/>
        <dbReference type="ChEBI" id="CHEBI:15378"/>
        <dbReference type="ChEBI" id="CHEBI:15379"/>
        <dbReference type="ChEBI" id="CHEBI:57783"/>
        <dbReference type="ChEBI" id="CHEBI:58349"/>
        <dbReference type="ChEBI" id="CHEBI:80946"/>
        <dbReference type="ChEBI" id="CHEBI:86055"/>
    </reaction>
    <physiologicalReaction direction="left-to-right" evidence="32">
        <dbReference type="Rhea" id="RHEA:54857"/>
    </physiologicalReaction>
</comment>
<evidence type="ECO:0000256" key="14">
    <source>
        <dbReference type="ARBA" id="ARBA00022848"/>
    </source>
</evidence>
<evidence type="ECO:0000256" key="29">
    <source>
        <dbReference type="ARBA" id="ARBA00047977"/>
    </source>
</evidence>
<dbReference type="EMBL" id="OX597815">
    <property type="protein sequence ID" value="CAI9718396.1"/>
    <property type="molecule type" value="Genomic_DNA"/>
</dbReference>
<comment type="cofactor">
    <cofactor evidence="1 37">
        <name>FAD</name>
        <dbReference type="ChEBI" id="CHEBI:57692"/>
    </cofactor>
</comment>
<dbReference type="GO" id="GO:0004499">
    <property type="term" value="F:N,N-dimethylaniline monooxygenase activity"/>
    <property type="evidence" value="ECO:0007669"/>
    <property type="project" value="InterPro"/>
</dbReference>
<dbReference type="Gene3D" id="3.10.50.10">
    <property type="match status" value="1"/>
</dbReference>
<evidence type="ECO:0000256" key="21">
    <source>
        <dbReference type="ARBA" id="ARBA00023157"/>
    </source>
</evidence>
<keyword evidence="6" id="KW-0488">Methylation</keyword>
<evidence type="ECO:0000256" key="6">
    <source>
        <dbReference type="ARBA" id="ARBA00022481"/>
    </source>
</evidence>
<keyword evidence="15" id="KW-0521">NADP</keyword>
<evidence type="ECO:0000256" key="2">
    <source>
        <dbReference type="ARBA" id="ARBA00004389"/>
    </source>
</evidence>
<evidence type="ECO:0000256" key="31">
    <source>
        <dbReference type="ARBA" id="ARBA00048088"/>
    </source>
</evidence>
<evidence type="ECO:0000256" key="26">
    <source>
        <dbReference type="ARBA" id="ARBA00047574"/>
    </source>
</evidence>
<dbReference type="GO" id="GO:0005576">
    <property type="term" value="C:extracellular region"/>
    <property type="evidence" value="ECO:0007669"/>
    <property type="project" value="InterPro"/>
</dbReference>
<comment type="catalytic activity">
    <reaction evidence="31">
        <text>trimethylamine + NADPH + O2 = trimethylamine N-oxide + NADP(+) + H2O</text>
        <dbReference type="Rhea" id="RHEA:31979"/>
        <dbReference type="ChEBI" id="CHEBI:15377"/>
        <dbReference type="ChEBI" id="CHEBI:15379"/>
        <dbReference type="ChEBI" id="CHEBI:15724"/>
        <dbReference type="ChEBI" id="CHEBI:57783"/>
        <dbReference type="ChEBI" id="CHEBI:58349"/>
        <dbReference type="ChEBI" id="CHEBI:58389"/>
        <dbReference type="EC" id="1.14.13.148"/>
    </reaction>
    <physiologicalReaction direction="left-to-right" evidence="31">
        <dbReference type="Rhea" id="RHEA:31980"/>
    </physiologicalReaction>
</comment>
<dbReference type="GO" id="GO:0016174">
    <property type="term" value="F:NAD(P)H oxidase H2O2-forming activity"/>
    <property type="evidence" value="ECO:0007669"/>
    <property type="project" value="UniProtKB-EC"/>
</dbReference>
<evidence type="ECO:0000256" key="10">
    <source>
        <dbReference type="ARBA" id="ARBA00022692"/>
    </source>
</evidence>
<evidence type="ECO:0000256" key="25">
    <source>
        <dbReference type="ARBA" id="ARBA00047426"/>
    </source>
</evidence>
<comment type="catalytic activity">
    <reaction evidence="29">
        <text>hexan-3-one + NADPH + O2 + H(+) = ethyl butanoate + NADP(+) + H2O</text>
        <dbReference type="Rhea" id="RHEA:54844"/>
        <dbReference type="ChEBI" id="CHEBI:15377"/>
        <dbReference type="ChEBI" id="CHEBI:15378"/>
        <dbReference type="ChEBI" id="CHEBI:15379"/>
        <dbReference type="ChEBI" id="CHEBI:57783"/>
        <dbReference type="ChEBI" id="CHEBI:58349"/>
        <dbReference type="ChEBI" id="CHEBI:88764"/>
        <dbReference type="ChEBI" id="CHEBI:89891"/>
    </reaction>
    <physiologicalReaction direction="left-to-right" evidence="29">
        <dbReference type="Rhea" id="RHEA:54845"/>
    </physiologicalReaction>
</comment>
<dbReference type="GO" id="GO:0034899">
    <property type="term" value="F:trimethylamine monooxygenase activity"/>
    <property type="evidence" value="ECO:0007669"/>
    <property type="project" value="UniProtKB-EC"/>
</dbReference>
<dbReference type="EC" id="1.-.-.-" evidence="37"/>
<accession>A0AA36ALK7</accession>
<keyword evidence="7" id="KW-0597">Phosphoprotein</keyword>
<dbReference type="GO" id="GO:0006629">
    <property type="term" value="P:lipid metabolic process"/>
    <property type="evidence" value="ECO:0007669"/>
    <property type="project" value="UniProtKB-KW"/>
</dbReference>
<comment type="similarity">
    <text evidence="5 37">Belongs to the FMO family.</text>
</comment>
<evidence type="ECO:0000256" key="27">
    <source>
        <dbReference type="ARBA" id="ARBA00047855"/>
    </source>
</evidence>
<evidence type="ECO:0000256" key="5">
    <source>
        <dbReference type="ARBA" id="ARBA00009183"/>
    </source>
</evidence>
<evidence type="ECO:0000256" key="23">
    <source>
        <dbReference type="ARBA" id="ARBA00045957"/>
    </source>
</evidence>
<evidence type="ECO:0000256" key="8">
    <source>
        <dbReference type="ARBA" id="ARBA00022630"/>
    </source>
</evidence>
<evidence type="ECO:0000313" key="40">
    <source>
        <dbReference type="EMBL" id="CAI9718396.1"/>
    </source>
</evidence>
<dbReference type="FunFam" id="3.50.50.60:FF:000159">
    <property type="entry name" value="Dimethylaniline monooxygenase [N-oxide-forming]"/>
    <property type="match status" value="1"/>
</dbReference>
<feature type="domain" description="GH18" evidence="39">
    <location>
        <begin position="534"/>
        <end position="907"/>
    </location>
</feature>
<dbReference type="InterPro" id="IPR002557">
    <property type="entry name" value="Chitin-bd_dom"/>
</dbReference>
<dbReference type="Gene3D" id="3.20.20.80">
    <property type="entry name" value="Glycosidases"/>
    <property type="match status" value="2"/>
</dbReference>
<evidence type="ECO:0000256" key="12">
    <source>
        <dbReference type="ARBA" id="ARBA00022824"/>
    </source>
</evidence>
<keyword evidence="41" id="KW-1185">Reference proteome</keyword>
<dbReference type="Proteomes" id="UP001162480">
    <property type="component" value="Chromosome 2"/>
</dbReference>
<dbReference type="GO" id="GO:0005975">
    <property type="term" value="P:carbohydrate metabolic process"/>
    <property type="evidence" value="ECO:0007669"/>
    <property type="project" value="InterPro"/>
</dbReference>
<dbReference type="FunFam" id="3.10.50.10:FF:000001">
    <property type="entry name" value="Chitinase 3-like 1"/>
    <property type="match status" value="1"/>
</dbReference>
<comment type="catalytic activity">
    <reaction evidence="36">
        <text>octan-3-one + NADPH + O2 + H(+) = pentyl propanoate + NADP(+) + H2O</text>
        <dbReference type="Rhea" id="RHEA:54840"/>
        <dbReference type="ChEBI" id="CHEBI:15377"/>
        <dbReference type="ChEBI" id="CHEBI:15378"/>
        <dbReference type="ChEBI" id="CHEBI:15379"/>
        <dbReference type="ChEBI" id="CHEBI:57783"/>
        <dbReference type="ChEBI" id="CHEBI:58349"/>
        <dbReference type="ChEBI" id="CHEBI:80946"/>
        <dbReference type="ChEBI" id="CHEBI:87373"/>
    </reaction>
    <physiologicalReaction direction="left-to-right" evidence="36">
        <dbReference type="Rhea" id="RHEA:54841"/>
    </physiologicalReaction>
</comment>
<dbReference type="PRINTS" id="PR01125">
    <property type="entry name" value="FMOXYGENASE5"/>
</dbReference>
<dbReference type="SUPFAM" id="SSF51445">
    <property type="entry name" value="(Trans)glycosidases"/>
    <property type="match status" value="1"/>
</dbReference>
<gene>
    <name evidence="40" type="ORF">OCTVUL_1B004749</name>
</gene>
<evidence type="ECO:0000256" key="37">
    <source>
        <dbReference type="RuleBase" id="RU361177"/>
    </source>
</evidence>
<dbReference type="InterPro" id="IPR001223">
    <property type="entry name" value="Glyco_hydro18_cat"/>
</dbReference>
<evidence type="ECO:0000256" key="28">
    <source>
        <dbReference type="ARBA" id="ARBA00047864"/>
    </source>
</evidence>
<evidence type="ECO:0000256" key="18">
    <source>
        <dbReference type="ARBA" id="ARBA00023033"/>
    </source>
</evidence>
<dbReference type="Gene3D" id="2.170.140.10">
    <property type="entry name" value="Chitin binding domain"/>
    <property type="match status" value="2"/>
</dbReference>
<evidence type="ECO:0000256" key="22">
    <source>
        <dbReference type="ARBA" id="ARBA00045722"/>
    </source>
</evidence>
<comment type="catalytic activity">
    <reaction evidence="28">
        <text>NADPH + O2 + H(+) = H2O2 + NADP(+)</text>
        <dbReference type="Rhea" id="RHEA:11260"/>
        <dbReference type="ChEBI" id="CHEBI:15378"/>
        <dbReference type="ChEBI" id="CHEBI:15379"/>
        <dbReference type="ChEBI" id="CHEBI:16240"/>
        <dbReference type="ChEBI" id="CHEBI:57783"/>
        <dbReference type="ChEBI" id="CHEBI:58349"/>
        <dbReference type="EC" id="1.6.3.1"/>
    </reaction>
    <physiologicalReaction direction="left-to-right" evidence="28">
        <dbReference type="Rhea" id="RHEA:11261"/>
    </physiologicalReaction>
</comment>
<reference evidence="40" key="1">
    <citation type="submission" date="2023-08" db="EMBL/GenBank/DDBJ databases">
        <authorList>
            <person name="Alioto T."/>
            <person name="Alioto T."/>
            <person name="Gomez Garrido J."/>
        </authorList>
    </citation>
    <scope>NUCLEOTIDE SEQUENCE</scope>
</reference>
<keyword evidence="10" id="KW-0812">Transmembrane</keyword>
<evidence type="ECO:0000256" key="4">
    <source>
        <dbReference type="ARBA" id="ARBA00009121"/>
    </source>
</evidence>
<dbReference type="PROSITE" id="PS50940">
    <property type="entry name" value="CHIT_BIND_II"/>
    <property type="match status" value="3"/>
</dbReference>
<comment type="catalytic activity">
    <reaction evidence="26">
        <text>heptan-2-one + NADPH + O2 + H(+) = pentyl acetate + NADP(+) + H2O</text>
        <dbReference type="Rhea" id="RHEA:54836"/>
        <dbReference type="ChEBI" id="CHEBI:5672"/>
        <dbReference type="ChEBI" id="CHEBI:15377"/>
        <dbReference type="ChEBI" id="CHEBI:15378"/>
        <dbReference type="ChEBI" id="CHEBI:15379"/>
        <dbReference type="ChEBI" id="CHEBI:57783"/>
        <dbReference type="ChEBI" id="CHEBI:58349"/>
        <dbReference type="ChEBI" id="CHEBI:87362"/>
    </reaction>
    <physiologicalReaction direction="left-to-right" evidence="26">
        <dbReference type="Rhea" id="RHEA:54837"/>
    </physiologicalReaction>
</comment>
<dbReference type="Pfam" id="PF00704">
    <property type="entry name" value="Glyco_hydro_18"/>
    <property type="match status" value="1"/>
</dbReference>
<dbReference type="AlphaFoldDB" id="A0AA36ALK7"/>
<organism evidence="40 41">
    <name type="scientific">Octopus vulgaris</name>
    <name type="common">Common octopus</name>
    <dbReference type="NCBI Taxonomy" id="6645"/>
    <lineage>
        <taxon>Eukaryota</taxon>
        <taxon>Metazoa</taxon>
        <taxon>Spiralia</taxon>
        <taxon>Lophotrochozoa</taxon>
        <taxon>Mollusca</taxon>
        <taxon>Cephalopoda</taxon>
        <taxon>Coleoidea</taxon>
        <taxon>Octopodiformes</taxon>
        <taxon>Octopoda</taxon>
        <taxon>Incirrata</taxon>
        <taxon>Octopodidae</taxon>
        <taxon>Octopus</taxon>
    </lineage>
</organism>
<dbReference type="SUPFAM" id="SSF51905">
    <property type="entry name" value="FAD/NAD(P)-binding domain"/>
    <property type="match status" value="2"/>
</dbReference>
<comment type="similarity">
    <text evidence="4">Belongs to the glycosyl hydrolase 18 family. Chitinase class II subfamily.</text>
</comment>
<evidence type="ECO:0000256" key="20">
    <source>
        <dbReference type="ARBA" id="ARBA00023136"/>
    </source>
</evidence>
<keyword evidence="13 37" id="KW-0274">FAD</keyword>